<keyword evidence="2" id="KW-1185">Reference proteome</keyword>
<sequence length="103" mass="11797">MAEDKNTFEEDVESAEFITLEYEDGTSERCEVLGVFDVEEKQYVALAPEEDETSVYLYGYNEHEDGTFSLADIEDDEEFAAVSEMYESLMDEGDVDDEDSEEE</sequence>
<dbReference type="Proteomes" id="UP001478817">
    <property type="component" value="Unassembled WGS sequence"/>
</dbReference>
<organism evidence="1 2">
    <name type="scientific">Paratractidigestivibacter faecalis</name>
    <dbReference type="NCBI Taxonomy" id="2292441"/>
    <lineage>
        <taxon>Bacteria</taxon>
        <taxon>Bacillati</taxon>
        <taxon>Actinomycetota</taxon>
        <taxon>Coriobacteriia</taxon>
        <taxon>Coriobacteriales</taxon>
        <taxon>Atopobiaceae</taxon>
        <taxon>Paratractidigestivibacter</taxon>
    </lineage>
</organism>
<accession>A0ABV1IK27</accession>
<evidence type="ECO:0000313" key="1">
    <source>
        <dbReference type="EMBL" id="MEQ2638401.1"/>
    </source>
</evidence>
<name>A0ABV1IK27_9ACTN</name>
<comment type="caution">
    <text evidence="1">The sequence shown here is derived from an EMBL/GenBank/DDBJ whole genome shotgun (WGS) entry which is preliminary data.</text>
</comment>
<proteinExistence type="predicted"/>
<reference evidence="1 2" key="1">
    <citation type="submission" date="2024-04" db="EMBL/GenBank/DDBJ databases">
        <title>Human intestinal bacterial collection.</title>
        <authorList>
            <person name="Pauvert C."/>
            <person name="Hitch T.C.A."/>
            <person name="Clavel T."/>
        </authorList>
    </citation>
    <scope>NUCLEOTIDE SEQUENCE [LARGE SCALE GENOMIC DNA]</scope>
    <source>
        <strain evidence="1 2">CLA-AA-H197</strain>
    </source>
</reference>
<dbReference type="EMBL" id="JBBNGS010000019">
    <property type="protein sequence ID" value="MEQ2638401.1"/>
    <property type="molecule type" value="Genomic_DNA"/>
</dbReference>
<protein>
    <submittedName>
        <fullName evidence="1">DUF1292 domain-containing protein</fullName>
    </submittedName>
</protein>
<evidence type="ECO:0000313" key="2">
    <source>
        <dbReference type="Proteomes" id="UP001478817"/>
    </source>
</evidence>
<dbReference type="Pfam" id="PF06949">
    <property type="entry name" value="DUF1292"/>
    <property type="match status" value="1"/>
</dbReference>
<dbReference type="InterPro" id="IPR009711">
    <property type="entry name" value="UPF0473"/>
</dbReference>
<dbReference type="RefSeq" id="WP_349183105.1">
    <property type="nucleotide sequence ID" value="NZ_JBBNGS010000019.1"/>
</dbReference>
<gene>
    <name evidence="1" type="ORF">AAAT05_08630</name>
</gene>